<evidence type="ECO:0000313" key="7">
    <source>
        <dbReference type="Proteomes" id="UP000316213"/>
    </source>
</evidence>
<organism evidence="6 7">
    <name type="scientific">Neorhodopirellula pilleata</name>
    <dbReference type="NCBI Taxonomy" id="2714738"/>
    <lineage>
        <taxon>Bacteria</taxon>
        <taxon>Pseudomonadati</taxon>
        <taxon>Planctomycetota</taxon>
        <taxon>Planctomycetia</taxon>
        <taxon>Pirellulales</taxon>
        <taxon>Pirellulaceae</taxon>
        <taxon>Neorhodopirellula</taxon>
    </lineage>
</organism>
<evidence type="ECO:0000256" key="3">
    <source>
        <dbReference type="ARBA" id="ARBA00023237"/>
    </source>
</evidence>
<evidence type="ECO:0000313" key="6">
    <source>
        <dbReference type="EMBL" id="TWT98969.1"/>
    </source>
</evidence>
<dbReference type="Gene3D" id="3.10.20.310">
    <property type="entry name" value="membrane protein fhac"/>
    <property type="match status" value="1"/>
</dbReference>
<dbReference type="EMBL" id="SJPM01000003">
    <property type="protein sequence ID" value="TWT98969.1"/>
    <property type="molecule type" value="Genomic_DNA"/>
</dbReference>
<protein>
    <submittedName>
        <fullName evidence="6">Heme/hemopexin transporter protein HuxB</fullName>
    </submittedName>
</protein>
<dbReference type="InterPro" id="IPR013686">
    <property type="entry name" value="Polypept-transport_assoc_ShlB"/>
</dbReference>
<name>A0A5C6AH81_9BACT</name>
<evidence type="ECO:0000259" key="5">
    <source>
        <dbReference type="Pfam" id="PF08479"/>
    </source>
</evidence>
<dbReference type="PANTHER" id="PTHR34597">
    <property type="entry name" value="SLR1661 PROTEIN"/>
    <property type="match status" value="1"/>
</dbReference>
<keyword evidence="3" id="KW-0998">Cell outer membrane</keyword>
<dbReference type="AlphaFoldDB" id="A0A5C6AH81"/>
<keyword evidence="7" id="KW-1185">Reference proteome</keyword>
<dbReference type="Pfam" id="PF03865">
    <property type="entry name" value="ShlB"/>
    <property type="match status" value="1"/>
</dbReference>
<dbReference type="GO" id="GO:0046819">
    <property type="term" value="P:protein secretion by the type V secretion system"/>
    <property type="evidence" value="ECO:0007669"/>
    <property type="project" value="TreeGrafter"/>
</dbReference>
<feature type="domain" description="Haemolysin activator HlyB C-terminal" evidence="4">
    <location>
        <begin position="233"/>
        <end position="550"/>
    </location>
</feature>
<sequence length="592" mass="66373">MGNEGASRALKRTFSWVGLTFCIAFCSSVSAWGQAYERYKPLDVPSVPRAPVDIPTPERPAEGSQDDRVLVGALEAVVIVDDDEKIATDDSIDSLTGIHYDFVASDSLVYRSEIRNLIEAQIGQPITLRRINQLSRDIIDVYRKRKLPIVDVLIPEQRITTGTLHLVVIESRVGRIRVESGDHFRCEETARWIRCTRRGDRIYEPYLENDLFWLNQSPFRRVSVDFEKGSCEGTTDIRFLVDDICPLRGYTGIDDSGVSTLNYGRFFAGFQYGNLLGTGATLGYQYTADEEFRLLQAHSLSVSQPISRNYTFNLFGSWAGVVPELAGGLGQNGESWQVGSTLIRHFVRRPDHFRNGTFGWDFKSTNNNLEFDGTTISDSAADLFQLRMGFDDLVRTDLDQFRFFSLEGFVGPGGTSGSHTTTAFNTIRPGTSPHYVYGRLRYDMQKIIADDWMLATRFLGQVASERLLFSETLGLGGFDSIRGTDQRAFNADHGWIANFELGPRTFRWGTPESPKVLRAYGFVDVGNGYIADPFAGEDAYTFALSTGVGARYQLSDRLIARFDYGFGIEDVDAADRNDRAHFGLTWIPGPRL</sequence>
<reference evidence="6 7" key="1">
    <citation type="submission" date="2019-02" db="EMBL/GenBank/DDBJ databases">
        <title>Deep-cultivation of Planctomycetes and their phenomic and genomic characterization uncovers novel biology.</title>
        <authorList>
            <person name="Wiegand S."/>
            <person name="Jogler M."/>
            <person name="Boedeker C."/>
            <person name="Pinto D."/>
            <person name="Vollmers J."/>
            <person name="Rivas-Marin E."/>
            <person name="Kohn T."/>
            <person name="Peeters S.H."/>
            <person name="Heuer A."/>
            <person name="Rast P."/>
            <person name="Oberbeckmann S."/>
            <person name="Bunk B."/>
            <person name="Jeske O."/>
            <person name="Meyerdierks A."/>
            <person name="Storesund J.E."/>
            <person name="Kallscheuer N."/>
            <person name="Luecker S."/>
            <person name="Lage O.M."/>
            <person name="Pohl T."/>
            <person name="Merkel B.J."/>
            <person name="Hornburger P."/>
            <person name="Mueller R.-W."/>
            <person name="Bruemmer F."/>
            <person name="Labrenz M."/>
            <person name="Spormann A.M."/>
            <person name="Op Den Camp H."/>
            <person name="Overmann J."/>
            <person name="Amann R."/>
            <person name="Jetten M.S.M."/>
            <person name="Mascher T."/>
            <person name="Medema M.H."/>
            <person name="Devos D.P."/>
            <person name="Kaster A.-K."/>
            <person name="Ovreas L."/>
            <person name="Rohde M."/>
            <person name="Galperin M.Y."/>
            <person name="Jogler C."/>
        </authorList>
    </citation>
    <scope>NUCLEOTIDE SEQUENCE [LARGE SCALE GENOMIC DNA]</scope>
    <source>
        <strain evidence="6 7">Pla100</strain>
    </source>
</reference>
<evidence type="ECO:0000259" key="4">
    <source>
        <dbReference type="Pfam" id="PF03865"/>
    </source>
</evidence>
<keyword evidence="1" id="KW-1134">Transmembrane beta strand</keyword>
<comment type="caution">
    <text evidence="6">The sequence shown here is derived from an EMBL/GenBank/DDBJ whole genome shotgun (WGS) entry which is preliminary data.</text>
</comment>
<dbReference type="Pfam" id="PF08479">
    <property type="entry name" value="POTRA_2"/>
    <property type="match status" value="1"/>
</dbReference>
<dbReference type="Gene3D" id="2.40.160.50">
    <property type="entry name" value="membrane protein fhac: a member of the omp85/tpsb transporter family"/>
    <property type="match status" value="1"/>
</dbReference>
<accession>A0A5C6AH81</accession>
<feature type="domain" description="Polypeptide-transport-associated ShlB-type" evidence="5">
    <location>
        <begin position="109"/>
        <end position="170"/>
    </location>
</feature>
<dbReference type="GO" id="GO:0008320">
    <property type="term" value="F:protein transmembrane transporter activity"/>
    <property type="evidence" value="ECO:0007669"/>
    <property type="project" value="TreeGrafter"/>
</dbReference>
<evidence type="ECO:0000256" key="1">
    <source>
        <dbReference type="ARBA" id="ARBA00022452"/>
    </source>
</evidence>
<dbReference type="InterPro" id="IPR005565">
    <property type="entry name" value="Hemolysn_activator_HlyB_C"/>
</dbReference>
<keyword evidence="2" id="KW-0812">Transmembrane</keyword>
<dbReference type="PANTHER" id="PTHR34597:SF3">
    <property type="entry name" value="OUTER MEMBRANE TRANSPORTER CDIB"/>
    <property type="match status" value="1"/>
</dbReference>
<gene>
    <name evidence="6" type="primary">hxuB</name>
    <name evidence="6" type="ORF">Pla100_21350</name>
</gene>
<dbReference type="GO" id="GO:0098046">
    <property type="term" value="C:type V protein secretion system complex"/>
    <property type="evidence" value="ECO:0007669"/>
    <property type="project" value="TreeGrafter"/>
</dbReference>
<proteinExistence type="predicted"/>
<dbReference type="Proteomes" id="UP000316213">
    <property type="component" value="Unassembled WGS sequence"/>
</dbReference>
<evidence type="ECO:0000256" key="2">
    <source>
        <dbReference type="ARBA" id="ARBA00022692"/>
    </source>
</evidence>
<keyword evidence="1" id="KW-0472">Membrane</keyword>
<dbReference type="InterPro" id="IPR051544">
    <property type="entry name" value="TPS_OM_transporter"/>
</dbReference>